<evidence type="ECO:0000313" key="2">
    <source>
        <dbReference type="EMBL" id="EHO63028.1"/>
    </source>
</evidence>
<protein>
    <recommendedName>
        <fullName evidence="1">NAD(P)-binding domain-containing protein</fullName>
    </recommendedName>
</protein>
<evidence type="ECO:0000259" key="1">
    <source>
        <dbReference type="Pfam" id="PF13460"/>
    </source>
</evidence>
<dbReference type="EMBL" id="ADLT01000029">
    <property type="protein sequence ID" value="EHO63028.1"/>
    <property type="molecule type" value="Genomic_DNA"/>
</dbReference>
<dbReference type="HOGENOM" id="CLU_071330_2_2_9"/>
<dbReference type="PATRIC" id="fig|742743.3.peg.1036"/>
<accession>H1D077</accession>
<dbReference type="PANTHER" id="PTHR14097">
    <property type="entry name" value="OXIDOREDUCTASE HTATIP2"/>
    <property type="match status" value="1"/>
</dbReference>
<dbReference type="STRING" id="742743.HMPREF9453_01015"/>
<dbReference type="InterPro" id="IPR016040">
    <property type="entry name" value="NAD(P)-bd_dom"/>
</dbReference>
<dbReference type="Pfam" id="PF13460">
    <property type="entry name" value="NAD_binding_10"/>
    <property type="match status" value="1"/>
</dbReference>
<dbReference type="Proteomes" id="UP000003277">
    <property type="component" value="Unassembled WGS sequence"/>
</dbReference>
<dbReference type="Gene3D" id="3.40.50.720">
    <property type="entry name" value="NAD(P)-binding Rossmann-like Domain"/>
    <property type="match status" value="1"/>
</dbReference>
<sequence>MKAIVIGATGAIGQDLVKTLLYDDRYETVTTFTRRPLGFTHPKIQSFIVDFNLPDTWYHLVQGDVLFSALGTSLKQAGSKEAQYRVDHDYQLSFARAARENGVPHMVLVSSVGADSSSHFFYLQLKGLIEKDVEALQFPSLTIFRPPSLIRKHAKRPAETVSVKLLQLASSLGLFKAMTPVPTESVARKMADEGAHPSEGVEILSAQETRG</sequence>
<feature type="domain" description="NAD(P)-binding" evidence="1">
    <location>
        <begin position="7"/>
        <end position="153"/>
    </location>
</feature>
<dbReference type="RefSeq" id="WP_008859510.1">
    <property type="nucleotide sequence ID" value="NZ_JH591187.1"/>
</dbReference>
<dbReference type="SUPFAM" id="SSF51735">
    <property type="entry name" value="NAD(P)-binding Rossmann-fold domains"/>
    <property type="match status" value="1"/>
</dbReference>
<name>H1D077_9FIRM</name>
<dbReference type="eggNOG" id="COG0702">
    <property type="taxonomic scope" value="Bacteria"/>
</dbReference>
<proteinExistence type="predicted"/>
<dbReference type="PANTHER" id="PTHR14097:SF7">
    <property type="entry name" value="OXIDOREDUCTASE HTATIP2"/>
    <property type="match status" value="1"/>
</dbReference>
<organism evidence="2 3">
    <name type="scientific">Dialister succinatiphilus YIT 11850</name>
    <dbReference type="NCBI Taxonomy" id="742743"/>
    <lineage>
        <taxon>Bacteria</taxon>
        <taxon>Bacillati</taxon>
        <taxon>Bacillota</taxon>
        <taxon>Negativicutes</taxon>
        <taxon>Veillonellales</taxon>
        <taxon>Veillonellaceae</taxon>
        <taxon>Dialister</taxon>
    </lineage>
</organism>
<dbReference type="AlphaFoldDB" id="H1D077"/>
<reference evidence="2 3" key="1">
    <citation type="submission" date="2011-11" db="EMBL/GenBank/DDBJ databases">
        <title>The Genome Sequence of Dialister succinatiphilus YIT 11850.</title>
        <authorList>
            <consortium name="The Broad Institute Genome Sequencing Platform"/>
            <person name="Earl A."/>
            <person name="Ward D."/>
            <person name="Feldgarden M."/>
            <person name="Gevers D."/>
            <person name="Morotomi M."/>
            <person name="Young S.K."/>
            <person name="Zeng Q."/>
            <person name="Gargeya S."/>
            <person name="Fitzgerald M."/>
            <person name="Haas B."/>
            <person name="Abouelleil A."/>
            <person name="Alvarado L."/>
            <person name="Arachchi H.M."/>
            <person name="Berlin A."/>
            <person name="Brown A."/>
            <person name="Chapman S.B."/>
            <person name="Dunbar C."/>
            <person name="Gearin G."/>
            <person name="Goldberg J."/>
            <person name="Griggs A."/>
            <person name="Gujja S."/>
            <person name="Heiman D."/>
            <person name="Howarth C."/>
            <person name="Lui A."/>
            <person name="MacDonald P.J.P."/>
            <person name="Montmayeur A."/>
            <person name="Murphy C."/>
            <person name="Neiman D."/>
            <person name="Pearson M."/>
            <person name="Priest M."/>
            <person name="Roberts A."/>
            <person name="Saif S."/>
            <person name="Shea T."/>
            <person name="Sisk P."/>
            <person name="Stolte C."/>
            <person name="Sykes S."/>
            <person name="Wortman J."/>
            <person name="Nusbaum C."/>
            <person name="Birren B."/>
        </authorList>
    </citation>
    <scope>NUCLEOTIDE SEQUENCE [LARGE SCALE GENOMIC DNA]</scope>
    <source>
        <strain evidence="2 3">YIT 11850</strain>
    </source>
</reference>
<evidence type="ECO:0000313" key="3">
    <source>
        <dbReference type="Proteomes" id="UP000003277"/>
    </source>
</evidence>
<dbReference type="InterPro" id="IPR036291">
    <property type="entry name" value="NAD(P)-bd_dom_sf"/>
</dbReference>
<dbReference type="OrthoDB" id="9798632at2"/>
<gene>
    <name evidence="2" type="ORF">HMPREF9453_01015</name>
</gene>
<keyword evidence="3" id="KW-1185">Reference proteome</keyword>
<comment type="caution">
    <text evidence="2">The sequence shown here is derived from an EMBL/GenBank/DDBJ whole genome shotgun (WGS) entry which is preliminary data.</text>
</comment>